<organism evidence="1">
    <name type="scientific">Culex pipiens</name>
    <name type="common">House mosquito</name>
    <dbReference type="NCBI Taxonomy" id="7175"/>
    <lineage>
        <taxon>Eukaryota</taxon>
        <taxon>Metazoa</taxon>
        <taxon>Ecdysozoa</taxon>
        <taxon>Arthropoda</taxon>
        <taxon>Hexapoda</taxon>
        <taxon>Insecta</taxon>
        <taxon>Pterygota</taxon>
        <taxon>Neoptera</taxon>
        <taxon>Endopterygota</taxon>
        <taxon>Diptera</taxon>
        <taxon>Nematocera</taxon>
        <taxon>Culicoidea</taxon>
        <taxon>Culicidae</taxon>
        <taxon>Culicinae</taxon>
        <taxon>Culicini</taxon>
        <taxon>Culex</taxon>
        <taxon>Culex</taxon>
    </lineage>
</organism>
<name>A0A8D7ZUL1_CULPI</name>
<accession>A0A8D7ZUL1</accession>
<protein>
    <submittedName>
        <fullName evidence="1">(northern house mosquito) hypothetical protein</fullName>
    </submittedName>
</protein>
<proteinExistence type="predicted"/>
<dbReference type="AlphaFoldDB" id="A0A8D7ZUL1"/>
<reference evidence="1" key="1">
    <citation type="submission" date="2021-05" db="EMBL/GenBank/DDBJ databases">
        <authorList>
            <person name="Alioto T."/>
            <person name="Alioto T."/>
            <person name="Gomez Garrido J."/>
        </authorList>
    </citation>
    <scope>NUCLEOTIDE SEQUENCE</scope>
</reference>
<sequence length="125" mass="13893">MRAYNKKGREMVDDGTPAHCGCGKFASSLRLAGHSCSSQLQEGSLTFNVWVWFGYFLVPRKHRGLINHSKFTLLFLGGKFEMSTAVTVPFRMIELKSAQNYSKLLDSVSRAPITSANSSRSGNDR</sequence>
<dbReference type="EMBL" id="HBUE01003310">
    <property type="protein sequence ID" value="CAG6444635.1"/>
    <property type="molecule type" value="Transcribed_RNA"/>
</dbReference>
<evidence type="ECO:0000313" key="1">
    <source>
        <dbReference type="EMBL" id="CAG6444635.1"/>
    </source>
</evidence>